<proteinExistence type="predicted"/>
<dbReference type="EMBL" id="CP002839">
    <property type="protein sequence ID" value="AEH36918.1"/>
    <property type="molecule type" value="Genomic_DNA"/>
</dbReference>
<keyword evidence="3" id="KW-1185">Reference proteome</keyword>
<dbReference type="PROSITE" id="PS51257">
    <property type="entry name" value="PROKAR_LIPOPROTEIN"/>
    <property type="match status" value="1"/>
</dbReference>
<dbReference type="Proteomes" id="UP000006794">
    <property type="component" value="Chromosome"/>
</dbReference>
<dbReference type="eggNOG" id="arCOG06301">
    <property type="taxonomic scope" value="Archaea"/>
</dbReference>
<accession>F8DA02</accession>
<protein>
    <submittedName>
        <fullName evidence="2">Uncharacterized protein</fullName>
    </submittedName>
</protein>
<dbReference type="AlphaFoldDB" id="F8DA02"/>
<sequence>MERRGFLGLTAGFSISGFGGCLTGRGPSGGEDEPEDAGEQDTNPGRDPDEENETEVPTYDCPRIGHLEVYVAPDVPAEKPVLDAEKDGLTDSKYLSDALTAASEAYEPGMEDEIAPSERTDPDNRLAGIDSEELAASDNVTEKLEYGEPTYVEYEDATYLLVYVESVC</sequence>
<name>F8DA02_HALXS</name>
<evidence type="ECO:0000313" key="2">
    <source>
        <dbReference type="EMBL" id="AEH36918.1"/>
    </source>
</evidence>
<dbReference type="HOGENOM" id="CLU_1582882_0_0_2"/>
<organism evidence="2 3">
    <name type="scientific">Halopiger xanaduensis (strain DSM 18323 / JCM 14033 / SH-6)</name>
    <dbReference type="NCBI Taxonomy" id="797210"/>
    <lineage>
        <taxon>Archaea</taxon>
        <taxon>Methanobacteriati</taxon>
        <taxon>Methanobacteriota</taxon>
        <taxon>Stenosarchaea group</taxon>
        <taxon>Halobacteria</taxon>
        <taxon>Halobacteriales</taxon>
        <taxon>Natrialbaceae</taxon>
        <taxon>Halopiger</taxon>
    </lineage>
</organism>
<feature type="compositionally biased region" description="Gly residues" evidence="1">
    <location>
        <begin position="17"/>
        <end position="29"/>
    </location>
</feature>
<feature type="compositionally biased region" description="Acidic residues" evidence="1">
    <location>
        <begin position="30"/>
        <end position="39"/>
    </location>
</feature>
<reference evidence="2 3" key="1">
    <citation type="journal article" date="2012" name="Stand. Genomic Sci.">
        <title>Complete genome sequence of Halopiger xanaduensis type strain (SH-6(T)).</title>
        <authorList>
            <person name="Anderson I."/>
            <person name="Tindall B.J."/>
            <person name="Rohde M."/>
            <person name="Lucas S."/>
            <person name="Han J."/>
            <person name="Lapidus A."/>
            <person name="Cheng J.F."/>
            <person name="Goodwin L."/>
            <person name="Pitluck S."/>
            <person name="Peters L."/>
            <person name="Pati A."/>
            <person name="Mikhailova N."/>
            <person name="Pagani I."/>
            <person name="Teshima H."/>
            <person name="Han C."/>
            <person name="Tapia R."/>
            <person name="Land M."/>
            <person name="Woyke T."/>
            <person name="Klenk H.P."/>
            <person name="Kyrpides N."/>
            <person name="Ivanova N."/>
        </authorList>
    </citation>
    <scope>NUCLEOTIDE SEQUENCE [LARGE SCALE GENOMIC DNA]</scope>
    <source>
        <strain evidence="3">DSM 18323 / JCM 14033 / SH-6</strain>
    </source>
</reference>
<feature type="region of interest" description="Disordered" evidence="1">
    <location>
        <begin position="108"/>
        <end position="140"/>
    </location>
</feature>
<evidence type="ECO:0000313" key="3">
    <source>
        <dbReference type="Proteomes" id="UP000006794"/>
    </source>
</evidence>
<dbReference type="KEGG" id="hxa:Halxa_2293"/>
<feature type="region of interest" description="Disordered" evidence="1">
    <location>
        <begin position="1"/>
        <end position="62"/>
    </location>
</feature>
<dbReference type="RefSeq" id="WP_013879810.1">
    <property type="nucleotide sequence ID" value="NC_015666.1"/>
</dbReference>
<gene>
    <name evidence="2" type="ordered locus">Halxa_2293</name>
</gene>
<evidence type="ECO:0000256" key="1">
    <source>
        <dbReference type="SAM" id="MobiDB-lite"/>
    </source>
</evidence>
<dbReference type="GeneID" id="10797255"/>